<organism evidence="4 5">
    <name type="scientific">Leptonema illini</name>
    <dbReference type="NCBI Taxonomy" id="183"/>
    <lineage>
        <taxon>Bacteria</taxon>
        <taxon>Pseudomonadati</taxon>
        <taxon>Spirochaetota</taxon>
        <taxon>Spirochaetia</taxon>
        <taxon>Leptospirales</taxon>
        <taxon>Leptospiraceae</taxon>
        <taxon>Leptonema</taxon>
    </lineage>
</organism>
<comment type="caution">
    <text evidence="4">The sequence shown here is derived from an EMBL/GenBank/DDBJ whole genome shotgun (WGS) entry which is preliminary data.</text>
</comment>
<dbReference type="Proteomes" id="UP000460298">
    <property type="component" value="Unassembled WGS sequence"/>
</dbReference>
<reference evidence="4 5" key="1">
    <citation type="submission" date="2019-10" db="EMBL/GenBank/DDBJ databases">
        <title>Extracellular Electron Transfer in a Candidatus Methanoperedens spp. Enrichment Culture.</title>
        <authorList>
            <person name="Berger S."/>
            <person name="Rangel Shaw D."/>
            <person name="Berben T."/>
            <person name="In 'T Zandt M."/>
            <person name="Frank J."/>
            <person name="Reimann J."/>
            <person name="Jetten M.S.M."/>
            <person name="Welte C.U."/>
        </authorList>
    </citation>
    <scope>NUCLEOTIDE SEQUENCE [LARGE SCALE GENOMIC DNA]</scope>
    <source>
        <strain evidence="4">SB12</strain>
    </source>
</reference>
<evidence type="ECO:0000256" key="2">
    <source>
        <dbReference type="SAM" id="Phobius"/>
    </source>
</evidence>
<dbReference type="InterPro" id="IPR006860">
    <property type="entry name" value="FecR"/>
</dbReference>
<dbReference type="PANTHER" id="PTHR38731:SF1">
    <property type="entry name" value="FECR PROTEIN DOMAIN-CONTAINING PROTEIN"/>
    <property type="match status" value="1"/>
</dbReference>
<dbReference type="AlphaFoldDB" id="A0A833M3H6"/>
<gene>
    <name evidence="4" type="ORF">F9K24_03585</name>
</gene>
<proteinExistence type="predicted"/>
<dbReference type="PANTHER" id="PTHR38731">
    <property type="entry name" value="LIPL45-RELATED LIPOPROTEIN-RELATED"/>
    <property type="match status" value="1"/>
</dbReference>
<feature type="domain" description="FecR protein" evidence="3">
    <location>
        <begin position="140"/>
        <end position="234"/>
    </location>
</feature>
<sequence>MPSACGPIEQSEPSYMSRDSTEHLDERTLRAMKRLPLDPGPFQDEWLTAEPTRVVPVLPGQRLLPTLSLFAFSKKSLSVSILSTAALLLVALSAFFLIPREDPAGPDSPAIVLFKKGDVALKRQDQALQLTPGFQLLRNDRITVLTGARLDLRMPDGSLMQIQGEAEIRLLSLNRRIALEQKKGSTYHSVVPSTNRQEYSIQTPTAIASVRGTRFAVENGETGTVVRVTEGTVETSDVATDAPRSVILSTGEETEITADIKNIEKKRANTTVDLVIYSELDRQRDLWNPEVLKQVEGMHATADEGQIEKIYSRPLEILYMTDGRVLKGVVAAQVDRTLILHTTEGVIAVPIEELQEVRFQRE</sequence>
<dbReference type="Pfam" id="PF04773">
    <property type="entry name" value="FecR"/>
    <property type="match status" value="1"/>
</dbReference>
<keyword evidence="2" id="KW-1133">Transmembrane helix</keyword>
<protein>
    <submittedName>
        <fullName evidence="4">FecR domain-containing protein</fullName>
    </submittedName>
</protein>
<dbReference type="EMBL" id="WBUI01000002">
    <property type="protein sequence ID" value="KAB2934872.1"/>
    <property type="molecule type" value="Genomic_DNA"/>
</dbReference>
<evidence type="ECO:0000256" key="1">
    <source>
        <dbReference type="SAM" id="MobiDB-lite"/>
    </source>
</evidence>
<feature type="transmembrane region" description="Helical" evidence="2">
    <location>
        <begin position="77"/>
        <end position="98"/>
    </location>
</feature>
<evidence type="ECO:0000259" key="3">
    <source>
        <dbReference type="Pfam" id="PF04773"/>
    </source>
</evidence>
<keyword evidence="2" id="KW-0472">Membrane</keyword>
<evidence type="ECO:0000313" key="5">
    <source>
        <dbReference type="Proteomes" id="UP000460298"/>
    </source>
</evidence>
<dbReference type="Gene3D" id="2.60.120.1440">
    <property type="match status" value="1"/>
</dbReference>
<name>A0A833M3H6_9LEPT</name>
<feature type="region of interest" description="Disordered" evidence="1">
    <location>
        <begin position="1"/>
        <end position="23"/>
    </location>
</feature>
<accession>A0A833M3H6</accession>
<keyword evidence="2" id="KW-0812">Transmembrane</keyword>
<evidence type="ECO:0000313" key="4">
    <source>
        <dbReference type="EMBL" id="KAB2934872.1"/>
    </source>
</evidence>